<evidence type="ECO:0000259" key="2">
    <source>
        <dbReference type="Pfam" id="PF14638"/>
    </source>
</evidence>
<evidence type="ECO:0000259" key="1">
    <source>
        <dbReference type="Pfam" id="PF14637"/>
    </source>
</evidence>
<dbReference type="Pfam" id="PF14637">
    <property type="entry name" value="FNIP_M"/>
    <property type="match status" value="1"/>
</dbReference>
<dbReference type="PANTHER" id="PTHR21634:SF9">
    <property type="entry name" value="RE13835P"/>
    <property type="match status" value="1"/>
</dbReference>
<sequence length="706" mass="77506">MLQNANWHIYKQQLRASECRLVVFSEKDTRLLYDSATVVALADRFVFGSHLSQCGRFQFLPHKYDTLKIAKMLFGTMPGALKSDSLKIHTLKDSNSVMISRVFSVPKLGKYSSTPFKTNDIYKCMVGSLSSDSDNQSNYSTIRSLDGIANTASATTTTATTAQPKDEVDCLINNNCGGCGNISSSTSSKTCTKFPDIMEELRAFSPNRLSRARRCQLSQIGLDESLSLRLTNRSRLSSCSSIADVCGGGIFNDAFTEWQQYGFAILLPVDFRSFVFQHILQIEQELDKLAIHIHKAVQDKTQFFQSIYEGWTSTCQSLCLLCNSLRLKNPVWQSLASAQYASVGMHKIASKFCSQLAQLICEFNTKETKFFLSTLLSAVLMNQLTWVASVAPPENYCCSNNNDGGDDVDYSLLLGMVFAQLLELYYGVGTTDSVFQFTKIVVVGDKPEKIALLLRVLSYFVRCSSVESKRSYELLAECGTFKFNGEPPELHDFGRTLMADHSNLLLMSKNNVVENVGGGGGGIEARKFSIGQLGKGISGSSGVNGVSPSCVPAAAVKATTSPKKHNNVNASSNCCSTTPIMTKSSSLVIFIDMCNLDVRIITSDKCQVDDTRFVCPSDAVTSMLEEFAELYQYKCAPDFLLSFLEDHLVSLLDKSNVLVNLVKTTDINDPLPMEKVSSILGCDCSDLRLILNIAGVYSPDVLATAC</sequence>
<proteinExistence type="predicted"/>
<reference evidence="4" key="1">
    <citation type="submission" date="2022-11" db="UniProtKB">
        <authorList>
            <consortium name="WormBaseParasite"/>
        </authorList>
    </citation>
    <scope>IDENTIFICATION</scope>
</reference>
<dbReference type="WBParaSite" id="scaffold36300_cov290.g23156">
    <property type="protein sequence ID" value="scaffold36300_cov290.g23156"/>
    <property type="gene ID" value="scaffold36300_cov290.g23156"/>
</dbReference>
<dbReference type="GO" id="GO:0042030">
    <property type="term" value="F:ATPase inhibitor activity"/>
    <property type="evidence" value="ECO:0007669"/>
    <property type="project" value="TreeGrafter"/>
</dbReference>
<keyword evidence="3" id="KW-1185">Reference proteome</keyword>
<dbReference type="AlphaFoldDB" id="A0A915MEU3"/>
<evidence type="ECO:0000313" key="4">
    <source>
        <dbReference type="WBParaSite" id="scaffold36300_cov290.g23156"/>
    </source>
</evidence>
<evidence type="ECO:0000313" key="3">
    <source>
        <dbReference type="Proteomes" id="UP000887561"/>
    </source>
</evidence>
<organism evidence="3 4">
    <name type="scientific">Meloidogyne javanica</name>
    <name type="common">Root-knot nematode worm</name>
    <dbReference type="NCBI Taxonomy" id="6303"/>
    <lineage>
        <taxon>Eukaryota</taxon>
        <taxon>Metazoa</taxon>
        <taxon>Ecdysozoa</taxon>
        <taxon>Nematoda</taxon>
        <taxon>Chromadorea</taxon>
        <taxon>Rhabditida</taxon>
        <taxon>Tylenchina</taxon>
        <taxon>Tylenchomorpha</taxon>
        <taxon>Tylenchoidea</taxon>
        <taxon>Meloidogynidae</taxon>
        <taxon>Meloidogyninae</taxon>
        <taxon>Meloidogyne</taxon>
        <taxon>Meloidogyne incognita group</taxon>
    </lineage>
</organism>
<dbReference type="GO" id="GO:0005737">
    <property type="term" value="C:cytoplasm"/>
    <property type="evidence" value="ECO:0007669"/>
    <property type="project" value="TreeGrafter"/>
</dbReference>
<feature type="domain" description="Folliculin-interacting protein middle" evidence="1">
    <location>
        <begin position="262"/>
        <end position="466"/>
    </location>
</feature>
<dbReference type="PANTHER" id="PTHR21634">
    <property type="entry name" value="RE13835P"/>
    <property type="match status" value="1"/>
</dbReference>
<name>A0A915MEU3_MELJA</name>
<feature type="domain" description="Folliculin-interacting protein C-terminal" evidence="2">
    <location>
        <begin position="543"/>
        <end position="702"/>
    </location>
</feature>
<accession>A0A915MEU3</accession>
<dbReference type="InterPro" id="IPR028086">
    <property type="entry name" value="FNIP_C_dom"/>
</dbReference>
<dbReference type="InterPro" id="IPR028085">
    <property type="entry name" value="FNIP_mid_dom"/>
</dbReference>
<dbReference type="Pfam" id="PF14638">
    <property type="entry name" value="FNIP_C"/>
    <property type="match status" value="1"/>
</dbReference>
<protein>
    <submittedName>
        <fullName evidence="4">Folliculin</fullName>
    </submittedName>
</protein>
<dbReference type="Proteomes" id="UP000887561">
    <property type="component" value="Unplaced"/>
</dbReference>
<dbReference type="GO" id="GO:0051087">
    <property type="term" value="F:protein-folding chaperone binding"/>
    <property type="evidence" value="ECO:0007669"/>
    <property type="project" value="TreeGrafter"/>
</dbReference>